<feature type="compositionally biased region" description="Basic residues" evidence="1">
    <location>
        <begin position="266"/>
        <end position="276"/>
    </location>
</feature>
<dbReference type="EMBL" id="CAWUHC010000146">
    <property type="protein sequence ID" value="CAK7235737.1"/>
    <property type="molecule type" value="Genomic_DNA"/>
</dbReference>
<evidence type="ECO:0000313" key="3">
    <source>
        <dbReference type="Proteomes" id="UP001642406"/>
    </source>
</evidence>
<proteinExistence type="predicted"/>
<feature type="compositionally biased region" description="Low complexity" evidence="1">
    <location>
        <begin position="277"/>
        <end position="314"/>
    </location>
</feature>
<reference evidence="2 3" key="1">
    <citation type="submission" date="2024-01" db="EMBL/GenBank/DDBJ databases">
        <authorList>
            <person name="Allen C."/>
            <person name="Tagirdzhanova G."/>
        </authorList>
    </citation>
    <scope>NUCLEOTIDE SEQUENCE [LARGE SCALE GENOMIC DNA]</scope>
</reference>
<accession>A0ABP0CUD1</accession>
<feature type="compositionally biased region" description="Low complexity" evidence="1">
    <location>
        <begin position="206"/>
        <end position="226"/>
    </location>
</feature>
<feature type="compositionally biased region" description="Low complexity" evidence="1">
    <location>
        <begin position="406"/>
        <end position="420"/>
    </location>
</feature>
<comment type="caution">
    <text evidence="2">The sequence shown here is derived from an EMBL/GenBank/DDBJ whole genome shotgun (WGS) entry which is preliminary data.</text>
</comment>
<evidence type="ECO:0000256" key="1">
    <source>
        <dbReference type="SAM" id="MobiDB-lite"/>
    </source>
</evidence>
<evidence type="ECO:0000313" key="2">
    <source>
        <dbReference type="EMBL" id="CAK7235737.1"/>
    </source>
</evidence>
<feature type="compositionally biased region" description="Polar residues" evidence="1">
    <location>
        <begin position="251"/>
        <end position="261"/>
    </location>
</feature>
<feature type="region of interest" description="Disordered" evidence="1">
    <location>
        <begin position="251"/>
        <end position="316"/>
    </location>
</feature>
<dbReference type="Proteomes" id="UP001642406">
    <property type="component" value="Unassembled WGS sequence"/>
</dbReference>
<feature type="region of interest" description="Disordered" evidence="1">
    <location>
        <begin position="329"/>
        <end position="429"/>
    </location>
</feature>
<protein>
    <submittedName>
        <fullName evidence="2">Uncharacterized protein</fullName>
    </submittedName>
</protein>
<sequence length="705" mass="76492">MALLSFLHSLVCKKCKTTSGSYHEHKAHRREERRQRQVLKKHQISLPQLPVKHWRMSWEHQSRNVVVCSAELSHEPRIPSPVELDAASGTSSSSPVIPSLVIGVTYTTTVETTTISALHFSASLSSPHPTVRRIPANSNLRLLAENYSNISSMPPQLALPWESRPRPTIITEMPVVIPVDVKPLPTLPVKQCDSLLLLDSPSDSSGESLCSLSNSPTPSSTPSTPNACISLPECPTPASFRNRMAARQSLFESNSTGDNSNGRSSKGARSHRRRHSGSSIGSITATSSGPRYIPSSKPQPRSRSVVPSPSTPQTTLPFTYKTLDEILMTSQKASSDPSSSSDSSLSSFSSSDSDASLTLSSSSSSSSPSFSSSSSPSFPSPSVEPHTSESRPLPPPKEQYDAPVASTSSSSDSSTTLSRSFIKNRPSRRYQPSAALARILSNNYKPFRNSPSSGPRLLIPYNSSRGYAMLKAMRRLLVIPAEWSAAQTLLFVLQHPNLRRLSLPSSQPSSSSKSSVLSSSSTYRDLLSVPRCNSIDWKGALQSINAPTRYQAMNPVPQTPTRARKPVSAAASLASYPYLAPSSASPLATFTPFSASDRELVSSWLESGEPLFTLQTSLSSLLLRKSLRARSRRQFTGTWRASRAAQMEALTKSLAVRFCNNNMIVSTISDTKRYDIALNPRCRYHQLWTGAGASPLSSSVDLVNT</sequence>
<gene>
    <name evidence="2" type="ORF">SBRCBS47491_009397</name>
</gene>
<keyword evidence="3" id="KW-1185">Reference proteome</keyword>
<feature type="compositionally biased region" description="Low complexity" evidence="1">
    <location>
        <begin position="334"/>
        <end position="381"/>
    </location>
</feature>
<feature type="region of interest" description="Disordered" evidence="1">
    <location>
        <begin position="206"/>
        <end position="228"/>
    </location>
</feature>
<organism evidence="2 3">
    <name type="scientific">Sporothrix bragantina</name>
    <dbReference type="NCBI Taxonomy" id="671064"/>
    <lineage>
        <taxon>Eukaryota</taxon>
        <taxon>Fungi</taxon>
        <taxon>Dikarya</taxon>
        <taxon>Ascomycota</taxon>
        <taxon>Pezizomycotina</taxon>
        <taxon>Sordariomycetes</taxon>
        <taxon>Sordariomycetidae</taxon>
        <taxon>Ophiostomatales</taxon>
        <taxon>Ophiostomataceae</taxon>
        <taxon>Sporothrix</taxon>
    </lineage>
</organism>
<name>A0ABP0CUD1_9PEZI</name>